<name>A0A7W6EU76_9SPHN</name>
<organism evidence="2 3">
    <name type="scientific">Novosphingobium hassiacum</name>
    <dbReference type="NCBI Taxonomy" id="173676"/>
    <lineage>
        <taxon>Bacteria</taxon>
        <taxon>Pseudomonadati</taxon>
        <taxon>Pseudomonadota</taxon>
        <taxon>Alphaproteobacteria</taxon>
        <taxon>Sphingomonadales</taxon>
        <taxon>Sphingomonadaceae</taxon>
        <taxon>Novosphingobium</taxon>
    </lineage>
</organism>
<keyword evidence="3" id="KW-1185">Reference proteome</keyword>
<accession>A0A7W6EU76</accession>
<gene>
    <name evidence="2" type="ORF">GGQ88_000233</name>
</gene>
<reference evidence="2 3" key="1">
    <citation type="submission" date="2020-08" db="EMBL/GenBank/DDBJ databases">
        <title>Genomic Encyclopedia of Type Strains, Phase IV (KMG-IV): sequencing the most valuable type-strain genomes for metagenomic binning, comparative biology and taxonomic classification.</title>
        <authorList>
            <person name="Goeker M."/>
        </authorList>
    </citation>
    <scope>NUCLEOTIDE SEQUENCE [LARGE SCALE GENOMIC DNA]</scope>
    <source>
        <strain evidence="2 3">DSM 14552</strain>
    </source>
</reference>
<evidence type="ECO:0000259" key="1">
    <source>
        <dbReference type="Pfam" id="PF05272"/>
    </source>
</evidence>
<dbReference type="Pfam" id="PF05272">
    <property type="entry name" value="VapE-like_dom"/>
    <property type="match status" value="1"/>
</dbReference>
<dbReference type="EMBL" id="JACICY010000001">
    <property type="protein sequence ID" value="MBB3858993.1"/>
    <property type="molecule type" value="Genomic_DNA"/>
</dbReference>
<comment type="caution">
    <text evidence="2">The sequence shown here is derived from an EMBL/GenBank/DDBJ whole genome shotgun (WGS) entry which is preliminary data.</text>
</comment>
<dbReference type="Proteomes" id="UP000562395">
    <property type="component" value="Unassembled WGS sequence"/>
</dbReference>
<feature type="domain" description="Virulence-associated protein E-like" evidence="1">
    <location>
        <begin position="2"/>
        <end position="60"/>
    </location>
</feature>
<sequence length="148" mass="17059">MVDTTGNSRWWTIAVERLDYQHDIDMQQVYAQLACDFDAGKQWWLTPEEEEQLAVVNAGHEVTSAVEERLRERIDLNANLLIYMTAIEVLRKIGINHPNNQHCREAGGILRKLYGQPKRVNGREKWKVGLTSDTGFQPVAMDDDDEVY</sequence>
<dbReference type="AlphaFoldDB" id="A0A7W6EU76"/>
<evidence type="ECO:0000313" key="2">
    <source>
        <dbReference type="EMBL" id="MBB3858993.1"/>
    </source>
</evidence>
<protein>
    <submittedName>
        <fullName evidence="2">Putative P-loop ATPase</fullName>
    </submittedName>
</protein>
<proteinExistence type="predicted"/>
<evidence type="ECO:0000313" key="3">
    <source>
        <dbReference type="Proteomes" id="UP000562395"/>
    </source>
</evidence>
<dbReference type="InterPro" id="IPR007936">
    <property type="entry name" value="VapE-like_dom"/>
</dbReference>